<organism evidence="6 7">
    <name type="scientific">Thielaviopsis punctulata</name>
    <dbReference type="NCBI Taxonomy" id="72032"/>
    <lineage>
        <taxon>Eukaryota</taxon>
        <taxon>Fungi</taxon>
        <taxon>Dikarya</taxon>
        <taxon>Ascomycota</taxon>
        <taxon>Pezizomycotina</taxon>
        <taxon>Sordariomycetes</taxon>
        <taxon>Hypocreomycetidae</taxon>
        <taxon>Microascales</taxon>
        <taxon>Ceratocystidaceae</taxon>
        <taxon>Thielaviopsis</taxon>
    </lineage>
</organism>
<keyword evidence="7" id="KW-1185">Reference proteome</keyword>
<evidence type="ECO:0000256" key="1">
    <source>
        <dbReference type="ARBA" id="ARBA00004225"/>
    </source>
</evidence>
<evidence type="ECO:0000313" key="6">
    <source>
        <dbReference type="EMBL" id="KKA27645.1"/>
    </source>
</evidence>
<protein>
    <recommendedName>
        <fullName evidence="8">Nuclear control of ATPase protein 2</fullName>
    </recommendedName>
</protein>
<comment type="subcellular location">
    <subcellularLocation>
        <location evidence="1">Mitochondrion membrane</location>
        <topology evidence="1">Multi-pass membrane protein</topology>
    </subcellularLocation>
</comment>
<dbReference type="Pfam" id="PF08637">
    <property type="entry name" value="NCA2"/>
    <property type="match status" value="1"/>
</dbReference>
<gene>
    <name evidence="6" type="ORF">TD95_001239</name>
</gene>
<reference evidence="6 7" key="1">
    <citation type="submission" date="2015-03" db="EMBL/GenBank/DDBJ databases">
        <authorList>
            <person name="Radwan O."/>
            <person name="Al-Naeli F.A."/>
            <person name="Rendon G.A."/>
            <person name="Fields C."/>
        </authorList>
    </citation>
    <scope>NUCLEOTIDE SEQUENCE [LARGE SCALE GENOMIC DNA]</scope>
    <source>
        <strain evidence="6">CR-DP1</strain>
    </source>
</reference>
<proteinExistence type="predicted"/>
<dbReference type="OrthoDB" id="413313at2759"/>
<dbReference type="PANTHER" id="PTHR28234">
    <property type="entry name" value="NUCLEAR CONTROL OF ATPASE PROTEIN 2"/>
    <property type="match status" value="1"/>
</dbReference>
<keyword evidence="5" id="KW-0472">Membrane</keyword>
<evidence type="ECO:0000256" key="5">
    <source>
        <dbReference type="ARBA" id="ARBA00023136"/>
    </source>
</evidence>
<dbReference type="InterPro" id="IPR013946">
    <property type="entry name" value="NCA2-like"/>
</dbReference>
<evidence type="ECO:0000256" key="4">
    <source>
        <dbReference type="ARBA" id="ARBA00023128"/>
    </source>
</evidence>
<sequence>MSVIADRVRQIDAQLNRIPFAGPSDDHLSALNADGSPTQIAAAFESPRVNELLQIARDLSSTSTSEPLLPAWRIEQLLEQSGLAKASVDFGASAALKNPYESEVEWRLVSKATIQTFGLVMETLLEDNIGLEDDLWYWNEVLSSYRFSTIYTVQTSPLRLWALTQEIYTESKQRFQHMKAEGFDGTLGHSRDAINGGWNKFYGIVKETIRDRSLNNLSGKLMTPFAQSQAEAHTKRKQLKKMRQMTASGLGVLMDEGLILGVPDDKMSTASDDGVDWKGPVERSVALIDMVLSHVLSLETNVSEFEDKVFTGVQEDPSLTFYSEDCDASAGPAILAKRLLTILRQGLPGHRLRTQNLVLQNGKPGVLVRWWLPAGIALLSSGAILRVLTNRRAELITWVQDLGSTLKDFYFNWVVEPITKLVRTIRHDEKREFAIMSRDSLKADLESLERMVVDFATDRPQFAHDAREPAASALSAAQIADIQAKVGEGDVTPVLRAYEQNIRHPFSGTVRGDLVRALLIQIQQTKVDLKVALSGIDSLLKSQELVFGFLGLTPGILVTAAILQYVNGLFSNSSGGKQRGNSRKGVMILRNIDRILAEARPTEDGSLLYKEHGLLLCEIHVLRNLVNSTGLLPRGEISECFLQDMDSLANGKVASQKAALERVRWTYGRWFRA</sequence>
<comment type="caution">
    <text evidence="6">The sequence shown here is derived from an EMBL/GenBank/DDBJ whole genome shotgun (WGS) entry which is preliminary data.</text>
</comment>
<evidence type="ECO:0000256" key="2">
    <source>
        <dbReference type="ARBA" id="ARBA00022692"/>
    </source>
</evidence>
<keyword evidence="4" id="KW-0496">Mitochondrion</keyword>
<dbReference type="GO" id="GO:0005741">
    <property type="term" value="C:mitochondrial outer membrane"/>
    <property type="evidence" value="ECO:0007669"/>
    <property type="project" value="TreeGrafter"/>
</dbReference>
<evidence type="ECO:0008006" key="8">
    <source>
        <dbReference type="Google" id="ProtNLM"/>
    </source>
</evidence>
<name>A0A0F4ZBK8_9PEZI</name>
<dbReference type="AlphaFoldDB" id="A0A0F4ZBK8"/>
<dbReference type="Proteomes" id="UP000033483">
    <property type="component" value="Unassembled WGS sequence"/>
</dbReference>
<keyword evidence="2" id="KW-0812">Transmembrane</keyword>
<keyword evidence="3" id="KW-1133">Transmembrane helix</keyword>
<dbReference type="EMBL" id="LAEV01001610">
    <property type="protein sequence ID" value="KKA27645.1"/>
    <property type="molecule type" value="Genomic_DNA"/>
</dbReference>
<evidence type="ECO:0000256" key="3">
    <source>
        <dbReference type="ARBA" id="ARBA00022989"/>
    </source>
</evidence>
<accession>A0A0F4ZBK8</accession>
<evidence type="ECO:0000313" key="7">
    <source>
        <dbReference type="Proteomes" id="UP000033483"/>
    </source>
</evidence>
<dbReference type="PANTHER" id="PTHR28234:SF1">
    <property type="entry name" value="NUCLEAR CONTROL OF ATPASE PROTEIN 2"/>
    <property type="match status" value="1"/>
</dbReference>